<name>A0A937SB75_9GAMM</name>
<evidence type="ECO:0000313" key="2">
    <source>
        <dbReference type="EMBL" id="MBL6903667.1"/>
    </source>
</evidence>
<dbReference type="PROSITE" id="PS51257">
    <property type="entry name" value="PROKAR_LIPOPROTEIN"/>
    <property type="match status" value="1"/>
</dbReference>
<dbReference type="InterPro" id="IPR013517">
    <property type="entry name" value="FG-GAP"/>
</dbReference>
<dbReference type="SUPFAM" id="SSF69318">
    <property type="entry name" value="Integrin alpha N-terminal domain"/>
    <property type="match status" value="2"/>
</dbReference>
<sequence>MHKKNKLIFIIILGFLFSCGGGGSSKNTNEVIVPLNINTSQLQSEIFSFDPIELTISSSNYPNCSFNLVSDEIFWKESEENTFRFNAPITFRDLQTYTLSINSISDTNCPAGQKNIELSVKKLSTKFDANPTNSSNLATDYYHIADIGFGGIEITDRYSATICYPTPDDCVTYDQELFGQDAHNMATGDFNGDGFEDLVVIWAIFPHTIEEDQKIDAPIHIYLNDGNGHLYEDMSIYATGTFPTHPFAYRAVIKDFNSDGIDDIFAGSMGKQVRSEDYSENYIKPYPHLLLLSNSEGRFEDKSINIEDQNNGEGQKCGFAHEASGGDFDADGDFDIFACNILLVNDGLGQFSIHEYINVEWQQSYMNPMSSLVTDLNNDNFDDLLFWNFDNRFLFESQPEEGTILLSNGTDEISSWLKLDLPKGPHEINHNKYNHAAAGDVNGDGFQDVVVAITRDEPYYEGAYIQILINDQTGFLVDETSSRFIDQVRADNHHGEGNIYLRDIDNDGDLDIFHSTRDYSNSISGAHIAINDGQGNFISNESILPSRPISNTGWSTTSGLMKGVPINLDKKGCLDLISTSDSWSNNNSTNNYLFSILNINCSF</sequence>
<evidence type="ECO:0000256" key="1">
    <source>
        <dbReference type="ARBA" id="ARBA00022729"/>
    </source>
</evidence>
<dbReference type="InterPro" id="IPR028994">
    <property type="entry name" value="Integrin_alpha_N"/>
</dbReference>
<dbReference type="Pfam" id="PF13517">
    <property type="entry name" value="FG-GAP_3"/>
    <property type="match status" value="2"/>
</dbReference>
<dbReference type="EMBL" id="JADHSG010000009">
    <property type="protein sequence ID" value="MBL6903667.1"/>
    <property type="molecule type" value="Genomic_DNA"/>
</dbReference>
<organism evidence="2 3">
    <name type="scientific">SAR86 cluster bacterium</name>
    <dbReference type="NCBI Taxonomy" id="2030880"/>
    <lineage>
        <taxon>Bacteria</taxon>
        <taxon>Pseudomonadati</taxon>
        <taxon>Pseudomonadota</taxon>
        <taxon>Gammaproteobacteria</taxon>
        <taxon>SAR86 cluster</taxon>
    </lineage>
</organism>
<reference evidence="2" key="1">
    <citation type="submission" date="2020-10" db="EMBL/GenBank/DDBJ databases">
        <title>Microbiome of the Black Sea water column analyzed by genome centric metagenomics.</title>
        <authorList>
            <person name="Cabello-Yeves P.J."/>
            <person name="Callieri C."/>
            <person name="Picazo A."/>
            <person name="Mehrshad M."/>
            <person name="Haro-Moreno J.M."/>
            <person name="Roda-Garcia J."/>
            <person name="Dzembekova N."/>
            <person name="Slabakova V."/>
            <person name="Slabakova N."/>
            <person name="Moncheva S."/>
            <person name="Rodriguez-Valera F."/>
        </authorList>
    </citation>
    <scope>NUCLEOTIDE SEQUENCE</scope>
    <source>
        <strain evidence="2">BS30m-G43</strain>
    </source>
</reference>
<dbReference type="Proteomes" id="UP000705230">
    <property type="component" value="Unassembled WGS sequence"/>
</dbReference>
<dbReference type="Gene3D" id="2.130.10.130">
    <property type="entry name" value="Integrin alpha, N-terminal"/>
    <property type="match status" value="2"/>
</dbReference>
<keyword evidence="1" id="KW-0732">Signal</keyword>
<evidence type="ECO:0000313" key="3">
    <source>
        <dbReference type="Proteomes" id="UP000705230"/>
    </source>
</evidence>
<gene>
    <name evidence="2" type="ORF">ISR29_05635</name>
</gene>
<comment type="caution">
    <text evidence="2">The sequence shown here is derived from an EMBL/GenBank/DDBJ whole genome shotgun (WGS) entry which is preliminary data.</text>
</comment>
<protein>
    <submittedName>
        <fullName evidence="2">VCBS repeat-containing protein</fullName>
    </submittedName>
</protein>
<accession>A0A937SB75</accession>
<proteinExistence type="predicted"/>
<dbReference type="PANTHER" id="PTHR46580">
    <property type="entry name" value="SENSOR KINASE-RELATED"/>
    <property type="match status" value="1"/>
</dbReference>
<dbReference type="AlphaFoldDB" id="A0A937SB75"/>